<dbReference type="Pfam" id="PF03412">
    <property type="entry name" value="Peptidase_C39"/>
    <property type="match status" value="1"/>
</dbReference>
<dbReference type="InterPro" id="IPR005074">
    <property type="entry name" value="Peptidase_C39"/>
</dbReference>
<protein>
    <submittedName>
        <fullName evidence="3">Cysteine peptidase family C39 domain-containing protein</fullName>
    </submittedName>
</protein>
<dbReference type="GO" id="GO:0008233">
    <property type="term" value="F:peptidase activity"/>
    <property type="evidence" value="ECO:0007669"/>
    <property type="project" value="InterPro"/>
</dbReference>
<evidence type="ECO:0000256" key="1">
    <source>
        <dbReference type="SAM" id="MobiDB-lite"/>
    </source>
</evidence>
<evidence type="ECO:0000259" key="2">
    <source>
        <dbReference type="PROSITE" id="PS50990"/>
    </source>
</evidence>
<dbReference type="EMBL" id="CP155447">
    <property type="protein sequence ID" value="XBH02920.1"/>
    <property type="molecule type" value="Genomic_DNA"/>
</dbReference>
<feature type="region of interest" description="Disordered" evidence="1">
    <location>
        <begin position="333"/>
        <end position="388"/>
    </location>
</feature>
<evidence type="ECO:0000313" key="3">
    <source>
        <dbReference type="EMBL" id="XBH02920.1"/>
    </source>
</evidence>
<dbReference type="GO" id="GO:0005524">
    <property type="term" value="F:ATP binding"/>
    <property type="evidence" value="ECO:0007669"/>
    <property type="project" value="InterPro"/>
</dbReference>
<accession>A0AAU7CCM6</accession>
<dbReference type="RefSeq" id="WP_406695661.1">
    <property type="nucleotide sequence ID" value="NZ_CP155447.1"/>
</dbReference>
<name>A0AAU7CCM6_9BACT</name>
<dbReference type="Gene3D" id="3.90.70.10">
    <property type="entry name" value="Cysteine proteinases"/>
    <property type="match status" value="1"/>
</dbReference>
<reference evidence="3" key="1">
    <citation type="submission" date="2024-05" db="EMBL/GenBank/DDBJ databases">
        <title>Planctomycetes of the genus Singulisphaera possess chitinolytic capabilities.</title>
        <authorList>
            <person name="Ivanova A."/>
        </authorList>
    </citation>
    <scope>NUCLEOTIDE SEQUENCE</scope>
    <source>
        <strain evidence="3">Ch08T</strain>
    </source>
</reference>
<feature type="compositionally biased region" description="Basic and acidic residues" evidence="1">
    <location>
        <begin position="342"/>
        <end position="365"/>
    </location>
</feature>
<dbReference type="GO" id="GO:0006508">
    <property type="term" value="P:proteolysis"/>
    <property type="evidence" value="ECO:0007669"/>
    <property type="project" value="InterPro"/>
</dbReference>
<feature type="compositionally biased region" description="Polar residues" evidence="1">
    <location>
        <begin position="372"/>
        <end position="381"/>
    </location>
</feature>
<dbReference type="AlphaFoldDB" id="A0AAU7CCM6"/>
<feature type="domain" description="Peptidase C39" evidence="2">
    <location>
        <begin position="9"/>
        <end position="143"/>
    </location>
</feature>
<dbReference type="GO" id="GO:0016020">
    <property type="term" value="C:membrane"/>
    <property type="evidence" value="ECO:0007669"/>
    <property type="project" value="InterPro"/>
</dbReference>
<sequence>MPPIPYRKQETRWTCGAASLRMVYASFGLELSEAELWAILKPNRIDRSGVHSSRLAWEAQQRGYAAIAVQARLPWELLSTCSRLGIRVVFHQPLSRGSQQRHFSILAHADEDGIVLHDPQFGPSLTFRKTEWLELWGAAYGNHQAVPNELVAITNSPSGASACSDCGESIPETWPCRVCREVVRLHPTTVLGCVSPDCPARLWEQVACPGCGHPLSRLDGSGSDDDPSFALERFPMSNGDPFHTLNAAMSDYQRKVAKLQNVSSEASVRDVLGKLQESMKLATDKLGDSLERFQEQSQERSKRIEEQHAKAAKRLEEATKAKDEALAILAAKKAAKAARPQPRQEAEDPHLGAKLRDKLLEEFGTRVDQLPSGPSNTQGSLINFDPGA</sequence>
<gene>
    <name evidence="3" type="ORF">V5E97_32115</name>
</gene>
<proteinExistence type="predicted"/>
<dbReference type="PROSITE" id="PS50990">
    <property type="entry name" value="PEPTIDASE_C39"/>
    <property type="match status" value="1"/>
</dbReference>
<organism evidence="3">
    <name type="scientific">Singulisphaera sp. Ch08</name>
    <dbReference type="NCBI Taxonomy" id="3120278"/>
    <lineage>
        <taxon>Bacteria</taxon>
        <taxon>Pseudomonadati</taxon>
        <taxon>Planctomycetota</taxon>
        <taxon>Planctomycetia</taxon>
        <taxon>Isosphaerales</taxon>
        <taxon>Isosphaeraceae</taxon>
        <taxon>Singulisphaera</taxon>
    </lineage>
</organism>